<dbReference type="InterPro" id="IPR009187">
    <property type="entry name" value="Prok_Ku"/>
</dbReference>
<gene>
    <name evidence="3" type="primary">ku</name>
    <name evidence="6" type="ORF">H9815_04160</name>
</gene>
<dbReference type="InterPro" id="IPR006164">
    <property type="entry name" value="DNA_bd_Ku70/Ku80"/>
</dbReference>
<dbReference type="GO" id="GO:0006303">
    <property type="term" value="P:double-strand break repair via nonhomologous end joining"/>
    <property type="evidence" value="ECO:0007669"/>
    <property type="project" value="UniProtKB-UniRule"/>
</dbReference>
<dbReference type="HAMAP" id="MF_01875">
    <property type="entry name" value="Prokaryotic_Ku"/>
    <property type="match status" value="1"/>
</dbReference>
<feature type="domain" description="Ku" evidence="5">
    <location>
        <begin position="52"/>
        <end position="179"/>
    </location>
</feature>
<accession>A0A9D2EC61</accession>
<dbReference type="AlphaFoldDB" id="A0A9D2EC61"/>
<dbReference type="Pfam" id="PF02735">
    <property type="entry name" value="Ku"/>
    <property type="match status" value="1"/>
</dbReference>
<dbReference type="PANTHER" id="PTHR41251">
    <property type="entry name" value="NON-HOMOLOGOUS END JOINING PROTEIN KU"/>
    <property type="match status" value="1"/>
</dbReference>
<comment type="function">
    <text evidence="3">With LigD forms a non-homologous end joining (NHEJ) DNA repair enzyme, which repairs dsDNA breaks with reduced fidelity. Binds linear dsDNA with 5'- and 3'- overhangs but not closed circular dsDNA nor ssDNA. Recruits and stimulates the ligase activity of LigD.</text>
</comment>
<evidence type="ECO:0000259" key="5">
    <source>
        <dbReference type="SMART" id="SM00559"/>
    </source>
</evidence>
<dbReference type="PANTHER" id="PTHR41251:SF1">
    <property type="entry name" value="NON-HOMOLOGOUS END JOINING PROTEIN KU"/>
    <property type="match status" value="1"/>
</dbReference>
<evidence type="ECO:0000256" key="1">
    <source>
        <dbReference type="ARBA" id="ARBA00023125"/>
    </source>
</evidence>
<reference evidence="6" key="1">
    <citation type="journal article" date="2021" name="PeerJ">
        <title>Extensive microbial diversity within the chicken gut microbiome revealed by metagenomics and culture.</title>
        <authorList>
            <person name="Gilroy R."/>
            <person name="Ravi A."/>
            <person name="Getino M."/>
            <person name="Pursley I."/>
            <person name="Horton D.L."/>
            <person name="Alikhan N.F."/>
            <person name="Baker D."/>
            <person name="Gharbi K."/>
            <person name="Hall N."/>
            <person name="Watson M."/>
            <person name="Adriaenssens E.M."/>
            <person name="Foster-Nyarko E."/>
            <person name="Jarju S."/>
            <person name="Secka A."/>
            <person name="Antonio M."/>
            <person name="Oren A."/>
            <person name="Chaudhuri R.R."/>
            <person name="La Ragione R."/>
            <person name="Hildebrand F."/>
            <person name="Pallen M.J."/>
        </authorList>
    </citation>
    <scope>NUCLEOTIDE SEQUENCE</scope>
    <source>
        <strain evidence="6">ChiGjej4B4-7305</strain>
    </source>
</reference>
<keyword evidence="2 3" id="KW-0233">DNA recombination</keyword>
<feature type="region of interest" description="Disordered" evidence="4">
    <location>
        <begin position="250"/>
        <end position="290"/>
    </location>
</feature>
<keyword evidence="3" id="KW-0227">DNA damage</keyword>
<protein>
    <recommendedName>
        <fullName evidence="3">Non-homologous end joining protein Ku</fullName>
    </recommendedName>
</protein>
<evidence type="ECO:0000256" key="4">
    <source>
        <dbReference type="SAM" id="MobiDB-lite"/>
    </source>
</evidence>
<dbReference type="Gene3D" id="2.40.290.10">
    <property type="match status" value="1"/>
</dbReference>
<dbReference type="PIRSF" id="PIRSF006493">
    <property type="entry name" value="Prok_Ku"/>
    <property type="match status" value="1"/>
</dbReference>
<comment type="caution">
    <text evidence="6">The sequence shown here is derived from an EMBL/GenBank/DDBJ whole genome shotgun (WGS) entry which is preliminary data.</text>
</comment>
<organism evidence="6 7">
    <name type="scientific">Candidatus Ruania gallistercoris</name>
    <dbReference type="NCBI Taxonomy" id="2838746"/>
    <lineage>
        <taxon>Bacteria</taxon>
        <taxon>Bacillati</taxon>
        <taxon>Actinomycetota</taxon>
        <taxon>Actinomycetes</taxon>
        <taxon>Micrococcales</taxon>
        <taxon>Ruaniaceae</taxon>
        <taxon>Ruania</taxon>
    </lineage>
</organism>
<proteinExistence type="inferred from homology"/>
<keyword evidence="1 3" id="KW-0238">DNA-binding</keyword>
<dbReference type="GO" id="GO:0006310">
    <property type="term" value="P:DNA recombination"/>
    <property type="evidence" value="ECO:0007669"/>
    <property type="project" value="UniProtKB-KW"/>
</dbReference>
<dbReference type="Proteomes" id="UP000824037">
    <property type="component" value="Unassembled WGS sequence"/>
</dbReference>
<sequence length="290" mass="32011">MRAIWKGAVTFGLVNVPVSVYSATESHDVRLHQVHDADGGRIRYQRKCEKCGEIVPFEHIDKAFTDGEASVVLTEDDLATLPAERSKEIDVLEFVPNDQVDPIMFGSAYYLAPSSTSSKPYVLLRRTLEETDRTAIVSFTLRQKTRLAALRVRGDALLLQTLLWADEIREPEFEGLDEAKISAKELDMSAKLVRSYEADFDPAAHTDDYQVQLRALLEEKLASGEVVQASSAEEEDSGGEVLDLMEALRRSVEASRSARGGGSGTTKQKSSQGKSRKKSKTQDKAADKTA</sequence>
<dbReference type="GO" id="GO:0003690">
    <property type="term" value="F:double-stranded DNA binding"/>
    <property type="evidence" value="ECO:0007669"/>
    <property type="project" value="UniProtKB-UniRule"/>
</dbReference>
<dbReference type="EMBL" id="DXBY01000067">
    <property type="protein sequence ID" value="HIZ34949.1"/>
    <property type="molecule type" value="Genomic_DNA"/>
</dbReference>
<name>A0A9D2EC61_9MICO</name>
<dbReference type="InterPro" id="IPR016194">
    <property type="entry name" value="SPOC-like_C_dom_sf"/>
</dbReference>
<dbReference type="SMART" id="SM00559">
    <property type="entry name" value="Ku78"/>
    <property type="match status" value="1"/>
</dbReference>
<reference evidence="6" key="2">
    <citation type="submission" date="2021-04" db="EMBL/GenBank/DDBJ databases">
        <authorList>
            <person name="Gilroy R."/>
        </authorList>
    </citation>
    <scope>NUCLEOTIDE SEQUENCE</scope>
    <source>
        <strain evidence="6">ChiGjej4B4-7305</strain>
    </source>
</reference>
<dbReference type="SUPFAM" id="SSF100939">
    <property type="entry name" value="SPOC domain-like"/>
    <property type="match status" value="1"/>
</dbReference>
<comment type="subunit">
    <text evidence="3">Homodimer. Interacts with LigD.</text>
</comment>
<dbReference type="FunFam" id="2.40.290.10:FF:000004">
    <property type="entry name" value="Non-homologous end joining protein Ku"/>
    <property type="match status" value="1"/>
</dbReference>
<evidence type="ECO:0000313" key="7">
    <source>
        <dbReference type="Proteomes" id="UP000824037"/>
    </source>
</evidence>
<keyword evidence="3" id="KW-0234">DNA repair</keyword>
<dbReference type="NCBIfam" id="TIGR02772">
    <property type="entry name" value="Ku_bact"/>
    <property type="match status" value="1"/>
</dbReference>
<dbReference type="CDD" id="cd00789">
    <property type="entry name" value="KU_like"/>
    <property type="match status" value="1"/>
</dbReference>
<evidence type="ECO:0000256" key="2">
    <source>
        <dbReference type="ARBA" id="ARBA00023172"/>
    </source>
</evidence>
<evidence type="ECO:0000313" key="6">
    <source>
        <dbReference type="EMBL" id="HIZ34949.1"/>
    </source>
</evidence>
<evidence type="ECO:0000256" key="3">
    <source>
        <dbReference type="HAMAP-Rule" id="MF_01875"/>
    </source>
</evidence>
<feature type="compositionally biased region" description="Basic and acidic residues" evidence="4">
    <location>
        <begin position="280"/>
        <end position="290"/>
    </location>
</feature>
<comment type="similarity">
    <text evidence="3">Belongs to the prokaryotic Ku family.</text>
</comment>